<dbReference type="EMBL" id="JAESWC010000002">
    <property type="protein sequence ID" value="MBL4935498.1"/>
    <property type="molecule type" value="Genomic_DNA"/>
</dbReference>
<dbReference type="CDD" id="cd03219">
    <property type="entry name" value="ABC_Mj1267_LivG_branched"/>
    <property type="match status" value="1"/>
</dbReference>
<gene>
    <name evidence="5" type="ORF">JK636_06970</name>
</gene>
<dbReference type="Proteomes" id="UP000632377">
    <property type="component" value="Unassembled WGS sequence"/>
</dbReference>
<keyword evidence="1" id="KW-0813">Transport</keyword>
<dbReference type="PROSITE" id="PS50893">
    <property type="entry name" value="ABC_TRANSPORTER_2"/>
    <property type="match status" value="1"/>
</dbReference>
<organism evidence="5 6">
    <name type="scientific">Clostridium rhizosphaerae</name>
    <dbReference type="NCBI Taxonomy" id="2803861"/>
    <lineage>
        <taxon>Bacteria</taxon>
        <taxon>Bacillati</taxon>
        <taxon>Bacillota</taxon>
        <taxon>Clostridia</taxon>
        <taxon>Eubacteriales</taxon>
        <taxon>Clostridiaceae</taxon>
        <taxon>Clostridium</taxon>
    </lineage>
</organism>
<reference evidence="5 6" key="1">
    <citation type="submission" date="2021-01" db="EMBL/GenBank/DDBJ databases">
        <title>Genome public.</title>
        <authorList>
            <person name="Liu C."/>
            <person name="Sun Q."/>
        </authorList>
    </citation>
    <scope>NUCLEOTIDE SEQUENCE [LARGE SCALE GENOMIC DNA]</scope>
    <source>
        <strain evidence="5 6">YIM B02515</strain>
    </source>
</reference>
<evidence type="ECO:0000313" key="5">
    <source>
        <dbReference type="EMBL" id="MBL4935498.1"/>
    </source>
</evidence>
<keyword evidence="3 5" id="KW-0067">ATP-binding</keyword>
<dbReference type="InterPro" id="IPR003439">
    <property type="entry name" value="ABC_transporter-like_ATP-bd"/>
</dbReference>
<evidence type="ECO:0000256" key="1">
    <source>
        <dbReference type="ARBA" id="ARBA00022448"/>
    </source>
</evidence>
<dbReference type="InterPro" id="IPR003593">
    <property type="entry name" value="AAA+_ATPase"/>
</dbReference>
<evidence type="ECO:0000256" key="2">
    <source>
        <dbReference type="ARBA" id="ARBA00022741"/>
    </source>
</evidence>
<evidence type="ECO:0000313" key="6">
    <source>
        <dbReference type="Proteomes" id="UP000632377"/>
    </source>
</evidence>
<evidence type="ECO:0000259" key="4">
    <source>
        <dbReference type="PROSITE" id="PS50893"/>
    </source>
</evidence>
<dbReference type="PANTHER" id="PTHR45772:SF7">
    <property type="entry name" value="AMINO ACID ABC TRANSPORTER ATP-BINDING PROTEIN"/>
    <property type="match status" value="1"/>
</dbReference>
<dbReference type="SMART" id="SM00382">
    <property type="entry name" value="AAA"/>
    <property type="match status" value="1"/>
</dbReference>
<sequence>MLTQEAVLKVENLSIAFGGLKAVDNLSFDIKENEVFGLIGPNGAGKTTVFNCITQFYKPNSGSIYFKDRDNRVQNLLKHDVHEIIKFGLVRTFQNVELIKELTILENVLVGAHIDFKATILEQALRLPRARKEEKSLREEAERILEALGIEDRKDMPAGGQPYGILKKVELARTLMCSPKLIILDEPAAGLNDTETLNLAKTIRRIRDKFNCSILLVEHDMRLVMDVCDRICAISFGKFLALGTAKEIQINKDVQAAYLGTDGDE</sequence>
<dbReference type="Pfam" id="PF00005">
    <property type="entry name" value="ABC_tran"/>
    <property type="match status" value="1"/>
</dbReference>
<name>A0ABS1TBY5_9CLOT</name>
<dbReference type="InterPro" id="IPR027417">
    <property type="entry name" value="P-loop_NTPase"/>
</dbReference>
<evidence type="ECO:0000256" key="3">
    <source>
        <dbReference type="ARBA" id="ARBA00022840"/>
    </source>
</evidence>
<dbReference type="InterPro" id="IPR051120">
    <property type="entry name" value="ABC_AA/LPS_Transport"/>
</dbReference>
<proteinExistence type="predicted"/>
<dbReference type="GO" id="GO:0005524">
    <property type="term" value="F:ATP binding"/>
    <property type="evidence" value="ECO:0007669"/>
    <property type="project" value="UniProtKB-KW"/>
</dbReference>
<feature type="domain" description="ABC transporter" evidence="4">
    <location>
        <begin position="8"/>
        <end position="261"/>
    </location>
</feature>
<dbReference type="Gene3D" id="3.40.50.300">
    <property type="entry name" value="P-loop containing nucleotide triphosphate hydrolases"/>
    <property type="match status" value="1"/>
</dbReference>
<dbReference type="PANTHER" id="PTHR45772">
    <property type="entry name" value="CONSERVED COMPONENT OF ABC TRANSPORTER FOR NATURAL AMINO ACIDS-RELATED"/>
    <property type="match status" value="1"/>
</dbReference>
<keyword evidence="2" id="KW-0547">Nucleotide-binding</keyword>
<keyword evidence="6" id="KW-1185">Reference proteome</keyword>
<comment type="caution">
    <text evidence="5">The sequence shown here is derived from an EMBL/GenBank/DDBJ whole genome shotgun (WGS) entry which is preliminary data.</text>
</comment>
<dbReference type="SUPFAM" id="SSF52540">
    <property type="entry name" value="P-loop containing nucleoside triphosphate hydrolases"/>
    <property type="match status" value="1"/>
</dbReference>
<protein>
    <submittedName>
        <fullName evidence="5">ABC transporter ATP-binding protein</fullName>
    </submittedName>
</protein>
<accession>A0ABS1TBY5</accession>